<dbReference type="AlphaFoldDB" id="A0A7W8DN97"/>
<organism evidence="1 2">
    <name type="scientific">Prosthecobacter dejongeii</name>
    <dbReference type="NCBI Taxonomy" id="48465"/>
    <lineage>
        <taxon>Bacteria</taxon>
        <taxon>Pseudomonadati</taxon>
        <taxon>Verrucomicrobiota</taxon>
        <taxon>Verrucomicrobiia</taxon>
        <taxon>Verrucomicrobiales</taxon>
        <taxon>Verrucomicrobiaceae</taxon>
        <taxon>Prosthecobacter</taxon>
    </lineage>
</organism>
<evidence type="ECO:0000313" key="2">
    <source>
        <dbReference type="Proteomes" id="UP000534294"/>
    </source>
</evidence>
<name>A0A7W8DN97_9BACT</name>
<protein>
    <submittedName>
        <fullName evidence="1">Uncharacterized protein</fullName>
    </submittedName>
</protein>
<evidence type="ECO:0000313" key="1">
    <source>
        <dbReference type="EMBL" id="MBB5036319.1"/>
    </source>
</evidence>
<reference evidence="1 2" key="1">
    <citation type="submission" date="2020-08" db="EMBL/GenBank/DDBJ databases">
        <title>Genomic Encyclopedia of Type Strains, Phase IV (KMG-IV): sequencing the most valuable type-strain genomes for metagenomic binning, comparative biology and taxonomic classification.</title>
        <authorList>
            <person name="Goeker M."/>
        </authorList>
    </citation>
    <scope>NUCLEOTIDE SEQUENCE [LARGE SCALE GENOMIC DNA]</scope>
    <source>
        <strain evidence="1 2">DSM 12251</strain>
    </source>
</reference>
<gene>
    <name evidence="1" type="ORF">HNQ64_000553</name>
</gene>
<dbReference type="RefSeq" id="WP_184205067.1">
    <property type="nucleotide sequence ID" value="NZ_JACHIF010000001.1"/>
</dbReference>
<accession>A0A7W8DN97</accession>
<dbReference type="Proteomes" id="UP000534294">
    <property type="component" value="Unassembled WGS sequence"/>
</dbReference>
<keyword evidence="2" id="KW-1185">Reference proteome</keyword>
<sequence length="53" mass="5775">MPLLADAAGQEHCVSKADLTKDEVMPMFLMPPAFGQMIPEADFVNLVGWLLGK</sequence>
<proteinExistence type="predicted"/>
<dbReference type="EMBL" id="JACHIF010000001">
    <property type="protein sequence ID" value="MBB5036319.1"/>
    <property type="molecule type" value="Genomic_DNA"/>
</dbReference>
<comment type="caution">
    <text evidence="1">The sequence shown here is derived from an EMBL/GenBank/DDBJ whole genome shotgun (WGS) entry which is preliminary data.</text>
</comment>